<keyword evidence="7" id="KW-0460">Magnesium</keyword>
<reference evidence="9" key="1">
    <citation type="submission" date="2023-08" db="EMBL/GenBank/DDBJ databases">
        <title>The draft genome of Tsukamurella strandjordii strain 050030.</title>
        <authorList>
            <person name="Zhao F."/>
            <person name="Feng Y."/>
            <person name="Zong Z."/>
        </authorList>
    </citation>
    <scope>NUCLEOTIDE SEQUENCE</scope>
    <source>
        <strain evidence="9">050030</strain>
    </source>
</reference>
<evidence type="ECO:0000256" key="6">
    <source>
        <dbReference type="ARBA" id="ARBA00047317"/>
    </source>
</evidence>
<dbReference type="InterPro" id="IPR036425">
    <property type="entry name" value="MoaB/Mog-like_dom_sf"/>
</dbReference>
<dbReference type="Pfam" id="PF03454">
    <property type="entry name" value="MoeA_C"/>
    <property type="match status" value="1"/>
</dbReference>
<dbReference type="InterPro" id="IPR038987">
    <property type="entry name" value="MoeA-like"/>
</dbReference>
<keyword evidence="5 7" id="KW-0501">Molybdenum cofactor biosynthesis</keyword>
<evidence type="ECO:0000259" key="8">
    <source>
        <dbReference type="SMART" id="SM00852"/>
    </source>
</evidence>
<keyword evidence="10" id="KW-1185">Reference proteome</keyword>
<dbReference type="AlphaFoldDB" id="A0AA90NAC7"/>
<dbReference type="EC" id="2.10.1.1" evidence="7"/>
<accession>A0AA90NAC7</accession>
<comment type="catalytic activity">
    <reaction evidence="6">
        <text>adenylyl-molybdopterin + molybdate = Mo-molybdopterin + AMP + H(+)</text>
        <dbReference type="Rhea" id="RHEA:35047"/>
        <dbReference type="ChEBI" id="CHEBI:15378"/>
        <dbReference type="ChEBI" id="CHEBI:36264"/>
        <dbReference type="ChEBI" id="CHEBI:62727"/>
        <dbReference type="ChEBI" id="CHEBI:71302"/>
        <dbReference type="ChEBI" id="CHEBI:456215"/>
        <dbReference type="EC" id="2.10.1.1"/>
    </reaction>
</comment>
<comment type="cofactor">
    <cofactor evidence="7">
        <name>Mg(2+)</name>
        <dbReference type="ChEBI" id="CHEBI:18420"/>
    </cofactor>
</comment>
<dbReference type="CDD" id="cd00887">
    <property type="entry name" value="MoeA"/>
    <property type="match status" value="1"/>
</dbReference>
<dbReference type="GO" id="GO:0061599">
    <property type="term" value="F:molybdopterin molybdotransferase activity"/>
    <property type="evidence" value="ECO:0007669"/>
    <property type="project" value="UniProtKB-UniRule"/>
</dbReference>
<evidence type="ECO:0000256" key="1">
    <source>
        <dbReference type="ARBA" id="ARBA00002901"/>
    </source>
</evidence>
<comment type="function">
    <text evidence="1 7">Catalyzes the insertion of molybdate into adenylated molybdopterin with the concomitant release of AMP.</text>
</comment>
<dbReference type="Pfam" id="PF03453">
    <property type="entry name" value="MoeA_N"/>
    <property type="match status" value="1"/>
</dbReference>
<dbReference type="SUPFAM" id="SSF53218">
    <property type="entry name" value="Molybdenum cofactor biosynthesis proteins"/>
    <property type="match status" value="1"/>
</dbReference>
<dbReference type="InterPro" id="IPR005110">
    <property type="entry name" value="MoeA_linker/N"/>
</dbReference>
<dbReference type="SUPFAM" id="SSF63882">
    <property type="entry name" value="MoeA N-terminal region -like"/>
    <property type="match status" value="1"/>
</dbReference>
<evidence type="ECO:0000256" key="2">
    <source>
        <dbReference type="ARBA" id="ARBA00005046"/>
    </source>
</evidence>
<dbReference type="SUPFAM" id="SSF63867">
    <property type="entry name" value="MoeA C-terminal domain-like"/>
    <property type="match status" value="1"/>
</dbReference>
<evidence type="ECO:0000256" key="4">
    <source>
        <dbReference type="ARBA" id="ARBA00022505"/>
    </source>
</evidence>
<gene>
    <name evidence="9" type="ORF">Q7X28_08405</name>
</gene>
<feature type="domain" description="MoaB/Mog" evidence="8">
    <location>
        <begin position="186"/>
        <end position="325"/>
    </location>
</feature>
<dbReference type="Gene3D" id="2.40.340.10">
    <property type="entry name" value="MoeA, C-terminal, domain IV"/>
    <property type="match status" value="1"/>
</dbReference>
<dbReference type="InterPro" id="IPR001453">
    <property type="entry name" value="MoaB/Mog_dom"/>
</dbReference>
<protein>
    <recommendedName>
        <fullName evidence="7">Molybdopterin molybdenumtransferase</fullName>
        <ecNumber evidence="7">2.10.1.1</ecNumber>
    </recommendedName>
</protein>
<keyword evidence="4 7" id="KW-0500">Molybdenum</keyword>
<evidence type="ECO:0000313" key="9">
    <source>
        <dbReference type="EMBL" id="MDP0397945.1"/>
    </source>
</evidence>
<comment type="similarity">
    <text evidence="3 7">Belongs to the MoeA family.</text>
</comment>
<sequence length="415" mass="43414">MRSVEDHLARVTAAAVAPRPVRVGISEAQGLMCAEEVVVENALPAFDQAAIDGYAVRSVDVADAGATDEETGEQIVVTLPVVGEVRAGNRQPIRLQPGQAVKVETGAPLPTLADAVLPDKWTDGGLSKVKVGHSVRSGQYVRRTGDDVQPGDVAVRRGTVVGPAQVGLLAAVGKDKVSVHPRPRVAVISVGRELVDIDRETGAGQVYDVASYALAAAARDCGAEVHRVGIVSGDQAQLHDAVEAQLQRSEVVIITSSLGGTASDEITAALADLGDLAVERIAMHPASVQGFGALGPDEVPTFLLPSNPMSALVAFEVMVRPLVRIALGKRQPMRRLVTAKSAASFESPAGRRGYVRGQLMRDEDSGEFMVAPIPDNGSHLLVSLAEANCLIVVDPEVTEVRAGDDVVVAFLAQRG</sequence>
<dbReference type="Proteomes" id="UP001178281">
    <property type="component" value="Unassembled WGS sequence"/>
</dbReference>
<dbReference type="RefSeq" id="WP_220658079.1">
    <property type="nucleotide sequence ID" value="NZ_BAAAII010000013.1"/>
</dbReference>
<dbReference type="Gene3D" id="2.170.190.11">
    <property type="entry name" value="Molybdopterin biosynthesis moea protein, domain 3"/>
    <property type="match status" value="1"/>
</dbReference>
<dbReference type="NCBIfam" id="NF045515">
    <property type="entry name" value="Glp_gephyrin"/>
    <property type="match status" value="1"/>
</dbReference>
<comment type="pathway">
    <text evidence="2 7">Cofactor biosynthesis; molybdopterin biosynthesis.</text>
</comment>
<dbReference type="SMART" id="SM00852">
    <property type="entry name" value="MoCF_biosynth"/>
    <property type="match status" value="1"/>
</dbReference>
<evidence type="ECO:0000256" key="3">
    <source>
        <dbReference type="ARBA" id="ARBA00010763"/>
    </source>
</evidence>
<comment type="caution">
    <text evidence="9">The sequence shown here is derived from an EMBL/GenBank/DDBJ whole genome shotgun (WGS) entry which is preliminary data.</text>
</comment>
<dbReference type="Gene3D" id="3.90.105.10">
    <property type="entry name" value="Molybdopterin biosynthesis moea protein, domain 2"/>
    <property type="match status" value="1"/>
</dbReference>
<dbReference type="Gene3D" id="3.40.980.10">
    <property type="entry name" value="MoaB/Mog-like domain"/>
    <property type="match status" value="1"/>
</dbReference>
<dbReference type="PANTHER" id="PTHR10192:SF5">
    <property type="entry name" value="GEPHYRIN"/>
    <property type="match status" value="1"/>
</dbReference>
<keyword evidence="7" id="KW-0808">Transferase</keyword>
<evidence type="ECO:0000313" key="10">
    <source>
        <dbReference type="Proteomes" id="UP001178281"/>
    </source>
</evidence>
<keyword evidence="7" id="KW-0479">Metal-binding</keyword>
<dbReference type="InterPro" id="IPR005111">
    <property type="entry name" value="MoeA_C_domain_IV"/>
</dbReference>
<dbReference type="PANTHER" id="PTHR10192">
    <property type="entry name" value="MOLYBDOPTERIN BIOSYNTHESIS PROTEIN"/>
    <property type="match status" value="1"/>
</dbReference>
<dbReference type="InterPro" id="IPR036688">
    <property type="entry name" value="MoeA_C_domain_IV_sf"/>
</dbReference>
<dbReference type="GO" id="GO:0046872">
    <property type="term" value="F:metal ion binding"/>
    <property type="evidence" value="ECO:0007669"/>
    <property type="project" value="UniProtKB-UniRule"/>
</dbReference>
<name>A0AA90NAC7_9ACTN</name>
<dbReference type="GO" id="GO:0006777">
    <property type="term" value="P:Mo-molybdopterin cofactor biosynthetic process"/>
    <property type="evidence" value="ECO:0007669"/>
    <property type="project" value="UniProtKB-UniRule"/>
</dbReference>
<proteinExistence type="inferred from homology"/>
<dbReference type="Pfam" id="PF00994">
    <property type="entry name" value="MoCF_biosynth"/>
    <property type="match status" value="1"/>
</dbReference>
<evidence type="ECO:0000256" key="5">
    <source>
        <dbReference type="ARBA" id="ARBA00023150"/>
    </source>
</evidence>
<organism evidence="9 10">
    <name type="scientific">Tsukamurella strandjordii</name>
    <dbReference type="NCBI Taxonomy" id="147577"/>
    <lineage>
        <taxon>Bacteria</taxon>
        <taxon>Bacillati</taxon>
        <taxon>Actinomycetota</taxon>
        <taxon>Actinomycetes</taxon>
        <taxon>Mycobacteriales</taxon>
        <taxon>Tsukamurellaceae</taxon>
        <taxon>Tsukamurella</taxon>
    </lineage>
</organism>
<dbReference type="GO" id="GO:0005829">
    <property type="term" value="C:cytosol"/>
    <property type="evidence" value="ECO:0007669"/>
    <property type="project" value="TreeGrafter"/>
</dbReference>
<dbReference type="EMBL" id="JAUTIX010000003">
    <property type="protein sequence ID" value="MDP0397945.1"/>
    <property type="molecule type" value="Genomic_DNA"/>
</dbReference>
<dbReference type="InterPro" id="IPR036135">
    <property type="entry name" value="MoeA_linker/N_sf"/>
</dbReference>
<evidence type="ECO:0000256" key="7">
    <source>
        <dbReference type="RuleBase" id="RU365090"/>
    </source>
</evidence>